<dbReference type="KEGG" id="ngv:CDO52_17410"/>
<dbReference type="Proteomes" id="UP000215005">
    <property type="component" value="Chromosome"/>
</dbReference>
<dbReference type="OrthoDB" id="3423180at2"/>
<dbReference type="AlphaFoldDB" id="A0A223S896"/>
<keyword evidence="2" id="KW-1185">Reference proteome</keyword>
<dbReference type="InterPro" id="IPR022292">
    <property type="entry name" value="CHP03843"/>
</dbReference>
<dbReference type="EMBL" id="CP022753">
    <property type="protein sequence ID" value="ASU84340.1"/>
    <property type="molecule type" value="Genomic_DNA"/>
</dbReference>
<name>A0A223S896_9ACTN</name>
<gene>
    <name evidence="1" type="ORF">CDO52_17410</name>
</gene>
<proteinExistence type="predicted"/>
<dbReference type="NCBIfam" id="TIGR03843">
    <property type="entry name" value="SCO1664 family protein"/>
    <property type="match status" value="1"/>
</dbReference>
<reference evidence="1 2" key="1">
    <citation type="submission" date="2017-08" db="EMBL/GenBank/DDBJ databases">
        <title>The complete genome sequence of Nocardiopsis gilva YIM 90087.</title>
        <authorList>
            <person name="Yin M."/>
            <person name="Tang S."/>
        </authorList>
    </citation>
    <scope>NUCLEOTIDE SEQUENCE [LARGE SCALE GENOMIC DNA]</scope>
    <source>
        <strain evidence="1 2">YIM 90087</strain>
    </source>
</reference>
<dbReference type="RefSeq" id="WP_094932535.1">
    <property type="nucleotide sequence ID" value="NZ_CP022753.1"/>
</dbReference>
<organism evidence="1 2">
    <name type="scientific">Nocardiopsis gilva YIM 90087</name>
    <dbReference type="NCBI Taxonomy" id="1235441"/>
    <lineage>
        <taxon>Bacteria</taxon>
        <taxon>Bacillati</taxon>
        <taxon>Actinomycetota</taxon>
        <taxon>Actinomycetes</taxon>
        <taxon>Streptosporangiales</taxon>
        <taxon>Nocardiopsidaceae</taxon>
        <taxon>Nocardiopsis</taxon>
    </lineage>
</organism>
<dbReference type="GO" id="GO:0016301">
    <property type="term" value="F:kinase activity"/>
    <property type="evidence" value="ECO:0007669"/>
    <property type="project" value="UniProtKB-KW"/>
</dbReference>
<keyword evidence="1" id="KW-0418">Kinase</keyword>
<sequence>MTASFQGLPVTDALDLLRSGDLVAEGRLTTASNATLYCTITAGGRSAPCVYKPVAGERPLWDFPEGTLAGREVAAFAVSDALGWDIVPPTVHRDGPFGEGMVQLWVDGDPEVDLIDLARDVRHPGLRRMAVFDAVINNSDRKIGHLLPTRDGHLYGCDHGVSFAEDYKLRTVLWQWQGEPLTAESLAALESLHAQLTAPDSTVSTELARHLTRPEGYAVRRRVELLREHRIHPYPSPEWPSVPWPPV</sequence>
<protein>
    <submittedName>
        <fullName evidence="1">Phosphatidylinositol kinase</fullName>
    </submittedName>
</protein>
<keyword evidence="1" id="KW-0808">Transferase</keyword>
<accession>A0A223S896</accession>
<evidence type="ECO:0000313" key="1">
    <source>
        <dbReference type="EMBL" id="ASU84340.1"/>
    </source>
</evidence>
<evidence type="ECO:0000313" key="2">
    <source>
        <dbReference type="Proteomes" id="UP000215005"/>
    </source>
</evidence>